<dbReference type="PROSITE" id="PS51471">
    <property type="entry name" value="FE2OG_OXY"/>
    <property type="match status" value="1"/>
</dbReference>
<reference evidence="2" key="1">
    <citation type="journal article" date="2020" name="Nature">
        <title>Giant virus diversity and host interactions through global metagenomics.</title>
        <authorList>
            <person name="Schulz F."/>
            <person name="Roux S."/>
            <person name="Paez-Espino D."/>
            <person name="Jungbluth S."/>
            <person name="Walsh D.A."/>
            <person name="Denef V.J."/>
            <person name="McMahon K.D."/>
            <person name="Konstantinidis K.T."/>
            <person name="Eloe-Fadrosh E.A."/>
            <person name="Kyrpides N.C."/>
            <person name="Woyke T."/>
        </authorList>
    </citation>
    <scope>NUCLEOTIDE SEQUENCE</scope>
    <source>
        <strain evidence="2">GVMAG-M-3300010158-55</strain>
    </source>
</reference>
<evidence type="ECO:0000259" key="1">
    <source>
        <dbReference type="PROSITE" id="PS51471"/>
    </source>
</evidence>
<organism evidence="2">
    <name type="scientific">viral metagenome</name>
    <dbReference type="NCBI Taxonomy" id="1070528"/>
    <lineage>
        <taxon>unclassified sequences</taxon>
        <taxon>metagenomes</taxon>
        <taxon>organismal metagenomes</taxon>
    </lineage>
</organism>
<name>A0A6C0B870_9ZZZZ</name>
<proteinExistence type="predicted"/>
<dbReference type="Gene3D" id="2.60.120.620">
    <property type="entry name" value="q2cbj1_9rhob like domain"/>
    <property type="match status" value="1"/>
</dbReference>
<protein>
    <recommendedName>
        <fullName evidence="1">Fe2OG dioxygenase domain-containing protein</fullName>
    </recommendedName>
</protein>
<dbReference type="EMBL" id="MN739094">
    <property type="protein sequence ID" value="QHS88232.1"/>
    <property type="molecule type" value="Genomic_DNA"/>
</dbReference>
<accession>A0A6C0B870</accession>
<dbReference type="InterPro" id="IPR044862">
    <property type="entry name" value="Pro_4_hyd_alph_FE2OG_OXY"/>
</dbReference>
<dbReference type="Pfam" id="PF13640">
    <property type="entry name" value="2OG-FeII_Oxy_3"/>
    <property type="match status" value="1"/>
</dbReference>
<dbReference type="InterPro" id="IPR005123">
    <property type="entry name" value="Oxoglu/Fe-dep_dioxygenase_dom"/>
</dbReference>
<feature type="domain" description="Fe2OG dioxygenase" evidence="1">
    <location>
        <begin position="226"/>
        <end position="340"/>
    </location>
</feature>
<evidence type="ECO:0000313" key="2">
    <source>
        <dbReference type="EMBL" id="QHS88232.1"/>
    </source>
</evidence>
<dbReference type="AlphaFoldDB" id="A0A6C0B870"/>
<sequence length="342" mass="39461">MKTIRNRKFRGGNPKKSCKKNKIDWERNWKQKLGYEKYHPRMLYPGPNTENLPLMNGLESDVEGVHRTCFEESNKDCHENKRDWELFWSKQSEHTIYNPTTLYEGNEVNLPKPKGLTDDLGNPKTCDKAPLYLQSDPQIDKSSGYKVIDMSVSDALVHFSTKIAEEYTKRLKPLKCDHWSLKEVDTQEHFHFFGMIKNYNYVVVNPDIYLNAFLAAAEVLERNGYTVDRMDPGKVNIVYTNTTNSLAVSSGFAVHCDNDGYRTKRISSVVVYVQSDCEGGELEIYDHIPLFGKPVLEDIISPQTTDESTRRVVLLDGNKYHYPKPVKKGTRIAVVYNIKQKY</sequence>